<comment type="caution">
    <text evidence="1">The sequence shown here is derived from an EMBL/GenBank/DDBJ whole genome shotgun (WGS) entry which is preliminary data.</text>
</comment>
<dbReference type="RefSeq" id="WP_191156820.1">
    <property type="nucleotide sequence ID" value="NZ_JACWUN010000013.1"/>
</dbReference>
<accession>A0A8J6UIM9</accession>
<evidence type="ECO:0000313" key="2">
    <source>
        <dbReference type="Proteomes" id="UP000632828"/>
    </source>
</evidence>
<name>A0A8J6UIM9_9BACT</name>
<dbReference type="Proteomes" id="UP000632828">
    <property type="component" value="Unassembled WGS sequence"/>
</dbReference>
<dbReference type="InterPro" id="IPR025427">
    <property type="entry name" value="DUF4160"/>
</dbReference>
<gene>
    <name evidence="1" type="ORF">ICT70_11640</name>
</gene>
<protein>
    <submittedName>
        <fullName evidence="1">DUF4160 domain-containing protein</fullName>
    </submittedName>
</protein>
<dbReference type="AlphaFoldDB" id="A0A8J6UIM9"/>
<keyword evidence="2" id="KW-1185">Reference proteome</keyword>
<evidence type="ECO:0000313" key="1">
    <source>
        <dbReference type="EMBL" id="MBD1401325.1"/>
    </source>
</evidence>
<dbReference type="Pfam" id="PF13711">
    <property type="entry name" value="DUF4160"/>
    <property type="match status" value="1"/>
</dbReference>
<proteinExistence type="predicted"/>
<organism evidence="1 2">
    <name type="scientific">Pelovirga terrestris</name>
    <dbReference type="NCBI Taxonomy" id="2771352"/>
    <lineage>
        <taxon>Bacteria</taxon>
        <taxon>Pseudomonadati</taxon>
        <taxon>Thermodesulfobacteriota</taxon>
        <taxon>Desulfuromonadia</taxon>
        <taxon>Geobacterales</taxon>
        <taxon>Geobacteraceae</taxon>
        <taxon>Pelovirga</taxon>
    </lineage>
</organism>
<reference evidence="1" key="1">
    <citation type="submission" date="2020-09" db="EMBL/GenBank/DDBJ databases">
        <title>Pelobacter alkaliphilus sp. nov., a novel anaerobic arsenate-reducing bacterium from terrestrial mud volcano.</title>
        <authorList>
            <person name="Khomyakova M.A."/>
            <person name="Merkel A.Y."/>
            <person name="Slobodkin A.I."/>
        </authorList>
    </citation>
    <scope>NUCLEOTIDE SEQUENCE</scope>
    <source>
        <strain evidence="1">M08fum</strain>
    </source>
</reference>
<dbReference type="EMBL" id="JACWUN010000013">
    <property type="protein sequence ID" value="MBD1401325.1"/>
    <property type="molecule type" value="Genomic_DNA"/>
</dbReference>
<sequence>MPTISMFYGIVIQMFWKEHPPPHFHALYAEYEVLINIQTLEVVKGYLPRRAMVMVLEWANEHRAELMEAWNQCVHMQPPQKIEPLS</sequence>